<sequence length="159" mass="18308">MRKLLIYWVWGATLALAGCSTIDEVGGYIPRALEHTPLMYKIDIQQGNVIDQAMVNDLKPGMSKSQVRYIMGTPLLVDVFHQDRWDYLYIFKKAGRLTDRKRVTLLFEDDRLVRLEGDLRPQPPEQITTVREAVVHEVPDWEEKKGIVTRALEAVGLEE</sequence>
<evidence type="ECO:0000256" key="2">
    <source>
        <dbReference type="ARBA" id="ARBA00023136"/>
    </source>
</evidence>
<dbReference type="EMBL" id="DRKP01000174">
    <property type="protein sequence ID" value="HEB97497.1"/>
    <property type="molecule type" value="Genomic_DNA"/>
</dbReference>
<comment type="similarity">
    <text evidence="4">Belongs to the BamE family.</text>
</comment>
<dbReference type="Gene3D" id="3.30.1450.10">
    <property type="match status" value="1"/>
</dbReference>
<dbReference type="PANTHER" id="PTHR37482">
    <property type="entry name" value="OUTER MEMBRANE PROTEIN ASSEMBLY FACTOR BAME"/>
    <property type="match status" value="1"/>
</dbReference>
<evidence type="ECO:0000256" key="3">
    <source>
        <dbReference type="ARBA" id="ARBA00023237"/>
    </source>
</evidence>
<keyword evidence="4" id="KW-0449">Lipoprotein</keyword>
<reference evidence="6" key="1">
    <citation type="journal article" date="2020" name="mSystems">
        <title>Genome- and Community-Level Interaction Insights into Carbon Utilization and Element Cycling Functions of Hydrothermarchaeota in Hydrothermal Sediment.</title>
        <authorList>
            <person name="Zhou Z."/>
            <person name="Liu Y."/>
            <person name="Xu W."/>
            <person name="Pan J."/>
            <person name="Luo Z.H."/>
            <person name="Li M."/>
        </authorList>
    </citation>
    <scope>NUCLEOTIDE SEQUENCE [LARGE SCALE GENOMIC DNA]</scope>
    <source>
        <strain evidence="6">HyVt-443</strain>
    </source>
</reference>
<comment type="function">
    <text evidence="4">Part of the outer membrane protein assembly complex, which is involved in assembly and insertion of beta-barrel proteins into the outer membrane.</text>
</comment>
<dbReference type="InterPro" id="IPR007450">
    <property type="entry name" value="BamE_dom"/>
</dbReference>
<dbReference type="AlphaFoldDB" id="A0A831RL89"/>
<comment type="subcellular location">
    <subcellularLocation>
        <location evidence="4">Cell outer membrane</location>
        <topology evidence="4">Lipid-anchor</topology>
    </subcellularLocation>
</comment>
<dbReference type="InterPro" id="IPR026592">
    <property type="entry name" value="BamE"/>
</dbReference>
<keyword evidence="4" id="KW-0564">Palmitate</keyword>
<keyword evidence="2 4" id="KW-0472">Membrane</keyword>
<dbReference type="GO" id="GO:0051205">
    <property type="term" value="P:protein insertion into membrane"/>
    <property type="evidence" value="ECO:0007669"/>
    <property type="project" value="UniProtKB-UniRule"/>
</dbReference>
<comment type="subunit">
    <text evidence="4">Part of the Bam complex.</text>
</comment>
<evidence type="ECO:0000259" key="5">
    <source>
        <dbReference type="Pfam" id="PF04355"/>
    </source>
</evidence>
<dbReference type="PROSITE" id="PS51257">
    <property type="entry name" value="PROKAR_LIPOPROTEIN"/>
    <property type="match status" value="1"/>
</dbReference>
<dbReference type="GO" id="GO:0030674">
    <property type="term" value="F:protein-macromolecule adaptor activity"/>
    <property type="evidence" value="ECO:0007669"/>
    <property type="project" value="TreeGrafter"/>
</dbReference>
<accession>A0A831RL89</accession>
<dbReference type="GO" id="GO:0043165">
    <property type="term" value="P:Gram-negative-bacterium-type cell outer membrane assembly"/>
    <property type="evidence" value="ECO:0007669"/>
    <property type="project" value="UniProtKB-UniRule"/>
</dbReference>
<comment type="caution">
    <text evidence="6">The sequence shown here is derived from an EMBL/GenBank/DDBJ whole genome shotgun (WGS) entry which is preliminary data.</text>
</comment>
<dbReference type="Proteomes" id="UP000886251">
    <property type="component" value="Unassembled WGS sequence"/>
</dbReference>
<keyword evidence="1 4" id="KW-0732">Signal</keyword>
<dbReference type="InterPro" id="IPR037873">
    <property type="entry name" value="BamE-like"/>
</dbReference>
<gene>
    <name evidence="4" type="primary">bamE</name>
    <name evidence="6" type="ORF">ENI96_13830</name>
</gene>
<dbReference type="GO" id="GO:1990063">
    <property type="term" value="C:Bam protein complex"/>
    <property type="evidence" value="ECO:0007669"/>
    <property type="project" value="TreeGrafter"/>
</dbReference>
<keyword evidence="3 4" id="KW-0998">Cell outer membrane</keyword>
<feature type="domain" description="Outer membrane protein assembly factor BamE" evidence="5">
    <location>
        <begin position="47"/>
        <end position="115"/>
    </location>
</feature>
<dbReference type="Pfam" id="PF04355">
    <property type="entry name" value="BamE"/>
    <property type="match status" value="1"/>
</dbReference>
<evidence type="ECO:0000256" key="4">
    <source>
        <dbReference type="HAMAP-Rule" id="MF_00925"/>
    </source>
</evidence>
<proteinExistence type="inferred from homology"/>
<dbReference type="PANTHER" id="PTHR37482:SF1">
    <property type="entry name" value="OUTER MEMBRANE PROTEIN ASSEMBLY FACTOR BAME"/>
    <property type="match status" value="1"/>
</dbReference>
<dbReference type="HAMAP" id="MF_00925">
    <property type="entry name" value="OM_assembly_BamE"/>
    <property type="match status" value="1"/>
</dbReference>
<evidence type="ECO:0000313" key="6">
    <source>
        <dbReference type="EMBL" id="HEB97497.1"/>
    </source>
</evidence>
<evidence type="ECO:0000256" key="1">
    <source>
        <dbReference type="ARBA" id="ARBA00022729"/>
    </source>
</evidence>
<name>A0A831RL89_9GAMM</name>
<organism evidence="6">
    <name type="scientific">Sedimenticola thiotaurini</name>
    <dbReference type="NCBI Taxonomy" id="1543721"/>
    <lineage>
        <taxon>Bacteria</taxon>
        <taxon>Pseudomonadati</taxon>
        <taxon>Pseudomonadota</taxon>
        <taxon>Gammaproteobacteria</taxon>
        <taxon>Chromatiales</taxon>
        <taxon>Sedimenticolaceae</taxon>
        <taxon>Sedimenticola</taxon>
    </lineage>
</organism>
<protein>
    <recommendedName>
        <fullName evidence="4">Outer membrane protein assembly factor BamE</fullName>
    </recommendedName>
</protein>